<dbReference type="Gene3D" id="2.60.40.790">
    <property type="match status" value="1"/>
</dbReference>
<dbReference type="KEGG" id="mefw:F1737_04805"/>
<dbReference type="AlphaFoldDB" id="A0AA97FDJ4"/>
<evidence type="ECO:0000313" key="1">
    <source>
        <dbReference type="EMBL" id="WOF16073.1"/>
    </source>
</evidence>
<sequence>MSEDNKDGINDISEIIRKMLEQATKKGNFPQDGKFSITITGGRLPLDLNNYDFDDDEDDTKSSCNSQNVRVNTPHTEVHKDGDNVQIYADIPGADIYNTAISVQENHLQITSFSNDVKHEAKIEVPDIKKETMKYHFRNGVLEINVKTADENQIISN</sequence>
<dbReference type="SUPFAM" id="SSF49764">
    <property type="entry name" value="HSP20-like chaperones"/>
    <property type="match status" value="1"/>
</dbReference>
<dbReference type="CDD" id="cd00298">
    <property type="entry name" value="ACD_sHsps_p23-like"/>
    <property type="match status" value="1"/>
</dbReference>
<gene>
    <name evidence="1" type="ORF">F1737_04805</name>
</gene>
<name>A0AA97FDJ4_9EURY</name>
<organism evidence="1 2">
    <name type="scientific">Methanochimaera problematica</name>
    <dbReference type="NCBI Taxonomy" id="2609417"/>
    <lineage>
        <taxon>Archaea</taxon>
        <taxon>Methanobacteriati</taxon>
        <taxon>Methanobacteriota</taxon>
        <taxon>Stenosarchaea group</taxon>
        <taxon>Methanomicrobia</taxon>
        <taxon>Methanomicrobiales</taxon>
        <taxon>Methanomicrobiaceae</taxon>
        <taxon>Methanochimaera</taxon>
    </lineage>
</organism>
<dbReference type="Proteomes" id="UP001301797">
    <property type="component" value="Chromosome"/>
</dbReference>
<dbReference type="RefSeq" id="WP_317137647.1">
    <property type="nucleotide sequence ID" value="NZ_CP043875.1"/>
</dbReference>
<evidence type="ECO:0000313" key="2">
    <source>
        <dbReference type="Proteomes" id="UP001301797"/>
    </source>
</evidence>
<reference evidence="1 2" key="1">
    <citation type="submission" date="2019-09" db="EMBL/GenBank/DDBJ databases">
        <title>The complete genome of Methanoplanus sp. FWC-SCC4.</title>
        <authorList>
            <person name="Chen S.-C."/>
            <person name="Zhou Y.-Z."/>
            <person name="Lai M.-C."/>
        </authorList>
    </citation>
    <scope>NUCLEOTIDE SEQUENCE [LARGE SCALE GENOMIC DNA]</scope>
    <source>
        <strain evidence="1 2">FWC-SCC4</strain>
    </source>
</reference>
<keyword evidence="2" id="KW-1185">Reference proteome</keyword>
<evidence type="ECO:0008006" key="3">
    <source>
        <dbReference type="Google" id="ProtNLM"/>
    </source>
</evidence>
<accession>A0AA97FDJ4</accession>
<dbReference type="GeneID" id="85229472"/>
<dbReference type="EMBL" id="CP043875">
    <property type="protein sequence ID" value="WOF16073.1"/>
    <property type="molecule type" value="Genomic_DNA"/>
</dbReference>
<proteinExistence type="predicted"/>
<dbReference type="InterPro" id="IPR008978">
    <property type="entry name" value="HSP20-like_chaperone"/>
</dbReference>
<protein>
    <recommendedName>
        <fullName evidence="3">Hsp20/alpha crystallin family protein</fullName>
    </recommendedName>
</protein>